<gene>
    <name evidence="7" type="ORF">SAMN05877753_102453</name>
</gene>
<feature type="domain" description="Thioredoxin" evidence="6">
    <location>
        <begin position="26"/>
        <end position="192"/>
    </location>
</feature>
<comment type="similarity">
    <text evidence="1">Belongs to the SCO1/2 family.</text>
</comment>
<dbReference type="InterPro" id="IPR013766">
    <property type="entry name" value="Thioredoxin_domain"/>
</dbReference>
<dbReference type="OrthoDB" id="9811998at2"/>
<reference evidence="7 8" key="1">
    <citation type="submission" date="2017-08" db="EMBL/GenBank/DDBJ databases">
        <authorList>
            <person name="de Groot N.N."/>
        </authorList>
    </citation>
    <scope>NUCLEOTIDE SEQUENCE [LARGE SCALE GENOMIC DNA]</scope>
    <source>
        <strain evidence="7 8">JC228</strain>
    </source>
</reference>
<keyword evidence="5" id="KW-0732">Signal</keyword>
<proteinExistence type="inferred from homology"/>
<keyword evidence="8" id="KW-1185">Reference proteome</keyword>
<dbReference type="AlphaFoldDB" id="A0A285CL64"/>
<dbReference type="PROSITE" id="PS51257">
    <property type="entry name" value="PROKAR_LIPOPROTEIN"/>
    <property type="match status" value="1"/>
</dbReference>
<dbReference type="PROSITE" id="PS51352">
    <property type="entry name" value="THIOREDOXIN_2"/>
    <property type="match status" value="1"/>
</dbReference>
<dbReference type="EMBL" id="OAOP01000002">
    <property type="protein sequence ID" value="SNX68290.1"/>
    <property type="molecule type" value="Genomic_DNA"/>
</dbReference>
<feature type="binding site" evidence="3">
    <location>
        <position position="68"/>
    </location>
    <ligand>
        <name>Cu cation</name>
        <dbReference type="ChEBI" id="CHEBI:23378"/>
    </ligand>
</feature>
<evidence type="ECO:0000256" key="2">
    <source>
        <dbReference type="ARBA" id="ARBA00023008"/>
    </source>
</evidence>
<evidence type="ECO:0000259" key="6">
    <source>
        <dbReference type="PROSITE" id="PS51352"/>
    </source>
</evidence>
<dbReference type="Gene3D" id="3.40.30.10">
    <property type="entry name" value="Glutaredoxin"/>
    <property type="match status" value="1"/>
</dbReference>
<keyword evidence="3" id="KW-0479">Metal-binding</keyword>
<sequence length="192" mass="21548">MKRSLSIILMAILVLLSGCSGGDIPDKLDYEIEAFEFTNQDGETVSLEDLKGKVWVADFVFTSCDDVCLPMTFNMSKIQDLVKEEGLENVEFVSFSVDPEVDQPQVLKEFGEKFGADFANWNFLTGYSQDKIELFARESFTTLVVKPEEGDQVAHGTSFYLVDQTGTVVKDYSGVTDVPYETIIEHIKILQQ</sequence>
<dbReference type="PANTHER" id="PTHR12151">
    <property type="entry name" value="ELECTRON TRANSPORT PROTIN SCO1/SENC FAMILY MEMBER"/>
    <property type="match status" value="1"/>
</dbReference>
<keyword evidence="2 3" id="KW-0186">Copper</keyword>
<organism evidence="7 8">
    <name type="scientific">Bacillus oleivorans</name>
    <dbReference type="NCBI Taxonomy" id="1448271"/>
    <lineage>
        <taxon>Bacteria</taxon>
        <taxon>Bacillati</taxon>
        <taxon>Bacillota</taxon>
        <taxon>Bacilli</taxon>
        <taxon>Bacillales</taxon>
        <taxon>Bacillaceae</taxon>
        <taxon>Bacillus</taxon>
    </lineage>
</organism>
<dbReference type="Pfam" id="PF02630">
    <property type="entry name" value="SCO1-SenC"/>
    <property type="match status" value="1"/>
</dbReference>
<dbReference type="SUPFAM" id="SSF52833">
    <property type="entry name" value="Thioredoxin-like"/>
    <property type="match status" value="1"/>
</dbReference>
<evidence type="ECO:0000256" key="1">
    <source>
        <dbReference type="ARBA" id="ARBA00010996"/>
    </source>
</evidence>
<dbReference type="Proteomes" id="UP000219546">
    <property type="component" value="Unassembled WGS sequence"/>
</dbReference>
<accession>A0A285CL64</accession>
<feature type="binding site" evidence="3">
    <location>
        <position position="64"/>
    </location>
    <ligand>
        <name>Cu cation</name>
        <dbReference type="ChEBI" id="CHEBI:23378"/>
    </ligand>
</feature>
<name>A0A285CL64_9BACI</name>
<dbReference type="PANTHER" id="PTHR12151:SF25">
    <property type="entry name" value="LINALOOL DEHYDRATASE_ISOMERASE DOMAIN-CONTAINING PROTEIN"/>
    <property type="match status" value="1"/>
</dbReference>
<dbReference type="GO" id="GO:0046872">
    <property type="term" value="F:metal ion binding"/>
    <property type="evidence" value="ECO:0007669"/>
    <property type="project" value="UniProtKB-KW"/>
</dbReference>
<dbReference type="CDD" id="cd02968">
    <property type="entry name" value="SCO"/>
    <property type="match status" value="1"/>
</dbReference>
<feature type="disulfide bond" description="Redox-active" evidence="4">
    <location>
        <begin position="64"/>
        <end position="68"/>
    </location>
</feature>
<feature type="chain" id="PRO_5012108718" evidence="5">
    <location>
        <begin position="23"/>
        <end position="192"/>
    </location>
</feature>
<evidence type="ECO:0000313" key="8">
    <source>
        <dbReference type="Proteomes" id="UP000219546"/>
    </source>
</evidence>
<dbReference type="InterPro" id="IPR036249">
    <property type="entry name" value="Thioredoxin-like_sf"/>
</dbReference>
<evidence type="ECO:0000313" key="7">
    <source>
        <dbReference type="EMBL" id="SNX68290.1"/>
    </source>
</evidence>
<keyword evidence="4" id="KW-1015">Disulfide bond</keyword>
<dbReference type="InterPro" id="IPR003782">
    <property type="entry name" value="SCO1/SenC"/>
</dbReference>
<protein>
    <submittedName>
        <fullName evidence="7">Protein SCO1/2</fullName>
    </submittedName>
</protein>
<dbReference type="RefSeq" id="WP_097157635.1">
    <property type="nucleotide sequence ID" value="NZ_JBEPMQ010000001.1"/>
</dbReference>
<evidence type="ECO:0000256" key="3">
    <source>
        <dbReference type="PIRSR" id="PIRSR603782-1"/>
    </source>
</evidence>
<evidence type="ECO:0000256" key="4">
    <source>
        <dbReference type="PIRSR" id="PIRSR603782-2"/>
    </source>
</evidence>
<evidence type="ECO:0000256" key="5">
    <source>
        <dbReference type="SAM" id="SignalP"/>
    </source>
</evidence>
<feature type="binding site" evidence="3">
    <location>
        <position position="155"/>
    </location>
    <ligand>
        <name>Cu cation</name>
        <dbReference type="ChEBI" id="CHEBI:23378"/>
    </ligand>
</feature>
<feature type="signal peptide" evidence="5">
    <location>
        <begin position="1"/>
        <end position="22"/>
    </location>
</feature>